<keyword evidence="2" id="KW-0326">Glycosidase</keyword>
<dbReference type="AlphaFoldDB" id="A0A3B0Y1G2"/>
<organism evidence="4">
    <name type="scientific">hydrothermal vent metagenome</name>
    <dbReference type="NCBI Taxonomy" id="652676"/>
    <lineage>
        <taxon>unclassified sequences</taxon>
        <taxon>metagenomes</taxon>
        <taxon>ecological metagenomes</taxon>
    </lineage>
</organism>
<dbReference type="GO" id="GO:0008477">
    <property type="term" value="F:purine nucleosidase activity"/>
    <property type="evidence" value="ECO:0007669"/>
    <property type="project" value="TreeGrafter"/>
</dbReference>
<feature type="domain" description="Inosine/uridine-preferring nucleoside hydrolase" evidence="3">
    <location>
        <begin position="2"/>
        <end position="168"/>
    </location>
</feature>
<evidence type="ECO:0000256" key="2">
    <source>
        <dbReference type="ARBA" id="ARBA00023295"/>
    </source>
</evidence>
<dbReference type="InterPro" id="IPR023186">
    <property type="entry name" value="IUNH"/>
</dbReference>
<dbReference type="PANTHER" id="PTHR12304:SF4">
    <property type="entry name" value="URIDINE NUCLEOSIDASE"/>
    <property type="match status" value="1"/>
</dbReference>
<dbReference type="PANTHER" id="PTHR12304">
    <property type="entry name" value="INOSINE-URIDINE PREFERRING NUCLEOSIDE HYDROLASE"/>
    <property type="match status" value="1"/>
</dbReference>
<evidence type="ECO:0000259" key="3">
    <source>
        <dbReference type="Pfam" id="PF01156"/>
    </source>
</evidence>
<keyword evidence="1" id="KW-0378">Hydrolase</keyword>
<evidence type="ECO:0000313" key="4">
    <source>
        <dbReference type="EMBL" id="VAW67939.1"/>
    </source>
</evidence>
<name>A0A3B0Y1G2_9ZZZZ</name>
<protein>
    <recommendedName>
        <fullName evidence="3">Inosine/uridine-preferring nucleoside hydrolase domain-containing protein</fullName>
    </recommendedName>
</protein>
<sequence length="215" mass="23479">MTLFAIGPFTDIACLRRAYPEVYGKVKEIIGLVGSLDGEPVINNTQVVDFNFAMDPTALGLVIQNSPVPVTFILFEVSQLGSLTLDSLQAWQRSASQMQQYYGSASIPHAEYWNEVFDISSGQALFDAHTVYYFLNPDLYLCEDNMLATANINNYPDLNAKTSGNTLVVESQANIGSVGEAVTGNSISGFVRACYGFKNAQSVQQFEQAVKSSIM</sequence>
<dbReference type="InterPro" id="IPR036452">
    <property type="entry name" value="Ribo_hydro-like"/>
</dbReference>
<dbReference type="Pfam" id="PF01156">
    <property type="entry name" value="IU_nuc_hydro"/>
    <property type="match status" value="1"/>
</dbReference>
<dbReference type="EMBL" id="UOFJ01000301">
    <property type="protein sequence ID" value="VAW67939.1"/>
    <property type="molecule type" value="Genomic_DNA"/>
</dbReference>
<accession>A0A3B0Y1G2</accession>
<proteinExistence type="predicted"/>
<dbReference type="Gene3D" id="3.90.245.10">
    <property type="entry name" value="Ribonucleoside hydrolase-like"/>
    <property type="match status" value="1"/>
</dbReference>
<reference evidence="4" key="1">
    <citation type="submission" date="2018-06" db="EMBL/GenBank/DDBJ databases">
        <authorList>
            <person name="Zhirakovskaya E."/>
        </authorList>
    </citation>
    <scope>NUCLEOTIDE SEQUENCE</scope>
</reference>
<dbReference type="GO" id="GO:0006152">
    <property type="term" value="P:purine nucleoside catabolic process"/>
    <property type="evidence" value="ECO:0007669"/>
    <property type="project" value="TreeGrafter"/>
</dbReference>
<evidence type="ECO:0000256" key="1">
    <source>
        <dbReference type="ARBA" id="ARBA00022801"/>
    </source>
</evidence>
<dbReference type="SUPFAM" id="SSF53590">
    <property type="entry name" value="Nucleoside hydrolase"/>
    <property type="match status" value="1"/>
</dbReference>
<gene>
    <name evidence="4" type="ORF">MNBD_GAMMA10-2875</name>
</gene>
<dbReference type="GO" id="GO:0005829">
    <property type="term" value="C:cytosol"/>
    <property type="evidence" value="ECO:0007669"/>
    <property type="project" value="TreeGrafter"/>
</dbReference>
<dbReference type="InterPro" id="IPR001910">
    <property type="entry name" value="Inosine/uridine_hydrolase_dom"/>
</dbReference>